<reference evidence="1" key="1">
    <citation type="submission" date="2023-03" db="EMBL/GenBank/DDBJ databases">
        <title>Draft genome sequence of a Mycolicibacterium mageritense strain H4_3_1 isolated from a hybrid biological-inorganic system reactor.</title>
        <authorList>
            <person name="Feng X."/>
            <person name="Kazama D."/>
            <person name="Sato K."/>
            <person name="Kobayashi H."/>
        </authorList>
    </citation>
    <scope>NUCLEOTIDE SEQUENCE</scope>
    <source>
        <strain evidence="1">H4_3_1</strain>
    </source>
</reference>
<accession>A0AAI8XPH6</accession>
<sequence>MSSTAVTMESRELRLVGTVFSMRRRVVKAAVVAVTALVTATGCSHTVAGEARRAQADTADPDRSFGYVDDRCGLLVDSSIQELLHADNVVRPYSGAVCQYVLSRNGAGPSPMMIDVVFSWFESGTLQRERALAQERGAKITDTVVERREGFLARRDVTGAACAATAAAGSGVLSWWVQFRGQNSGDPCKDAELLLSKTLQSEL</sequence>
<dbReference type="Proteomes" id="UP001241092">
    <property type="component" value="Chromosome"/>
</dbReference>
<proteinExistence type="predicted"/>
<name>A0AAI8XPH6_MYCME</name>
<gene>
    <name evidence="1" type="ORF">hbim_03806</name>
</gene>
<evidence type="ECO:0000313" key="1">
    <source>
        <dbReference type="EMBL" id="BDY29863.1"/>
    </source>
</evidence>
<dbReference type="AlphaFoldDB" id="A0AAI8XPH6"/>
<organism evidence="1 2">
    <name type="scientific">Mycolicibacterium mageritense</name>
    <name type="common">Mycobacterium mageritense</name>
    <dbReference type="NCBI Taxonomy" id="53462"/>
    <lineage>
        <taxon>Bacteria</taxon>
        <taxon>Bacillati</taxon>
        <taxon>Actinomycetota</taxon>
        <taxon>Actinomycetes</taxon>
        <taxon>Mycobacteriales</taxon>
        <taxon>Mycobacteriaceae</taxon>
        <taxon>Mycolicibacterium</taxon>
    </lineage>
</organism>
<dbReference type="InterPro" id="IPR024520">
    <property type="entry name" value="DUF3558"/>
</dbReference>
<evidence type="ECO:0000313" key="2">
    <source>
        <dbReference type="Proteomes" id="UP001241092"/>
    </source>
</evidence>
<protein>
    <recommendedName>
        <fullName evidence="3">DUF3558 domain-containing protein</fullName>
    </recommendedName>
</protein>
<dbReference type="Pfam" id="PF12079">
    <property type="entry name" value="DUF3558"/>
    <property type="match status" value="1"/>
</dbReference>
<dbReference type="EMBL" id="AP027452">
    <property type="protein sequence ID" value="BDY29863.1"/>
    <property type="molecule type" value="Genomic_DNA"/>
</dbReference>
<evidence type="ECO:0008006" key="3">
    <source>
        <dbReference type="Google" id="ProtNLM"/>
    </source>
</evidence>